<feature type="repeat" description="WD" evidence="7">
    <location>
        <begin position="95"/>
        <end position="136"/>
    </location>
</feature>
<dbReference type="PANTHER" id="PTHR45625">
    <property type="entry name" value="PEPTIDYL-PROLYL CIS-TRANS ISOMERASE-RELATED"/>
    <property type="match status" value="1"/>
</dbReference>
<sequence>MKRPEEEPVVENQQGEEDSSIGPPKPKKRKELKFEKLYLEHIPNAENYEKSYMHRDVVTHLAITKKTEFIITASQDGHVKFWKKQPTGVEFVKHFRAHVAAVHGIVCSSDGKILCSISADQTFKLYDILNYDMINMSKLDFVPGLCEFITSDGSILAISEATGGAIHIFDTRGEIKKSMKYNEPYNSVVSCDEKGMIEYWSAEDFKIPTDLDYKYKSETDLYDLAKSKTFGTSLSISLDGEMFALMGRDRQVRVFRYRKGTLYRKYDESLSVMNKMQKEDGGESEGYKLDTMEFGRRMTVEQELEVSWNSAVPPPPANVVFDESGNFIVYATMIGIKVVNLYTNKAVALLGKPELNNRFLYIDMYQGKIKGAVLSENLNRNAEYDPTIFCSSFKKNRFYMFTRRSPADSEDNGVGRDVLNERPTKEEEALMTKPMSRRLGRTAIVHTTKGDIHIRLFPDECPKTVENFTVHSKNGYYSNCVFHRVIKGFMIQTGDPLGDGTGGSSIWGHDFEDEFDRSLKHDRAFTVSMANTGAANSNGSQFFITTVAHSALDNKHTVFGRVTDGQDVVTSIEGVKTDKQDKPLDDIKIVSISIGYKEEK</sequence>
<dbReference type="PROSITE" id="PS50082">
    <property type="entry name" value="WD_REPEATS_2"/>
    <property type="match status" value="2"/>
</dbReference>
<evidence type="ECO:0000256" key="6">
    <source>
        <dbReference type="ARBA" id="ARBA00023235"/>
    </source>
</evidence>
<dbReference type="InterPro" id="IPR044666">
    <property type="entry name" value="Cyclophilin_A-like"/>
</dbReference>
<evidence type="ECO:0000259" key="9">
    <source>
        <dbReference type="PROSITE" id="PS50072"/>
    </source>
</evidence>
<dbReference type="STRING" id="1890364.A0A2P6MYF3"/>
<evidence type="ECO:0000256" key="8">
    <source>
        <dbReference type="SAM" id="MobiDB-lite"/>
    </source>
</evidence>
<comment type="caution">
    <text evidence="10">The sequence shown here is derived from an EMBL/GenBank/DDBJ whole genome shotgun (WGS) entry which is preliminary data.</text>
</comment>
<reference evidence="10 11" key="1">
    <citation type="journal article" date="2018" name="Genome Biol. Evol.">
        <title>Multiple Roots of Fruiting Body Formation in Amoebozoa.</title>
        <authorList>
            <person name="Hillmann F."/>
            <person name="Forbes G."/>
            <person name="Novohradska S."/>
            <person name="Ferling I."/>
            <person name="Riege K."/>
            <person name="Groth M."/>
            <person name="Westermann M."/>
            <person name="Marz M."/>
            <person name="Spaller T."/>
            <person name="Winckler T."/>
            <person name="Schaap P."/>
            <person name="Glockner G."/>
        </authorList>
    </citation>
    <scope>NUCLEOTIDE SEQUENCE [LARGE SCALE GENOMIC DNA]</scope>
    <source>
        <strain evidence="10 11">Jena</strain>
    </source>
</reference>
<dbReference type="InterPro" id="IPR020892">
    <property type="entry name" value="Cyclophilin-type_PPIase_CS"/>
</dbReference>
<evidence type="ECO:0000256" key="2">
    <source>
        <dbReference type="ARBA" id="ARBA00013194"/>
    </source>
</evidence>
<feature type="repeat" description="WD" evidence="7">
    <location>
        <begin position="51"/>
        <end position="83"/>
    </location>
</feature>
<dbReference type="GO" id="GO:0003755">
    <property type="term" value="F:peptidyl-prolyl cis-trans isomerase activity"/>
    <property type="evidence" value="ECO:0007669"/>
    <property type="project" value="UniProtKB-KW"/>
</dbReference>
<dbReference type="InterPro" id="IPR001680">
    <property type="entry name" value="WD40_rpt"/>
</dbReference>
<dbReference type="GO" id="GO:0006457">
    <property type="term" value="P:protein folding"/>
    <property type="evidence" value="ECO:0007669"/>
    <property type="project" value="InterPro"/>
</dbReference>
<dbReference type="Pfam" id="PF00400">
    <property type="entry name" value="WD40"/>
    <property type="match status" value="2"/>
</dbReference>
<feature type="domain" description="PPIase cyclophilin-type" evidence="9">
    <location>
        <begin position="439"/>
        <end position="594"/>
    </location>
</feature>
<evidence type="ECO:0000313" key="10">
    <source>
        <dbReference type="EMBL" id="PRP76735.1"/>
    </source>
</evidence>
<evidence type="ECO:0000256" key="3">
    <source>
        <dbReference type="ARBA" id="ARBA00022574"/>
    </source>
</evidence>
<comment type="catalytic activity">
    <reaction evidence="1">
        <text>[protein]-peptidylproline (omega=180) = [protein]-peptidylproline (omega=0)</text>
        <dbReference type="Rhea" id="RHEA:16237"/>
        <dbReference type="Rhea" id="RHEA-COMP:10747"/>
        <dbReference type="Rhea" id="RHEA-COMP:10748"/>
        <dbReference type="ChEBI" id="CHEBI:83833"/>
        <dbReference type="ChEBI" id="CHEBI:83834"/>
        <dbReference type="EC" id="5.2.1.8"/>
    </reaction>
</comment>
<protein>
    <recommendedName>
        <fullName evidence="2">peptidylprolyl isomerase</fullName>
        <ecNumber evidence="2">5.2.1.8</ecNumber>
    </recommendedName>
</protein>
<evidence type="ECO:0000256" key="4">
    <source>
        <dbReference type="ARBA" id="ARBA00022737"/>
    </source>
</evidence>
<dbReference type="PROSITE" id="PS50072">
    <property type="entry name" value="CSA_PPIASE_2"/>
    <property type="match status" value="1"/>
</dbReference>
<dbReference type="PROSITE" id="PS00170">
    <property type="entry name" value="CSA_PPIASE_1"/>
    <property type="match status" value="1"/>
</dbReference>
<keyword evidence="3 7" id="KW-0853">WD repeat</keyword>
<dbReference type="PANTHER" id="PTHR45625:SF4">
    <property type="entry name" value="PEPTIDYLPROLYL ISOMERASE DOMAIN AND WD REPEAT-CONTAINING PROTEIN 1"/>
    <property type="match status" value="1"/>
</dbReference>
<dbReference type="PRINTS" id="PR00153">
    <property type="entry name" value="CSAPPISMRASE"/>
</dbReference>
<keyword evidence="5" id="KW-0697">Rotamase</keyword>
<dbReference type="FunCoup" id="A0A2P6MYF3">
    <property type="interactions" value="614"/>
</dbReference>
<dbReference type="FunFam" id="2.40.100.10:FF:000003">
    <property type="entry name" value="Peptidylprolyl isomerase domain and WD repeat-containing 1"/>
    <property type="match status" value="1"/>
</dbReference>
<dbReference type="GO" id="GO:0005634">
    <property type="term" value="C:nucleus"/>
    <property type="evidence" value="ECO:0007669"/>
    <property type="project" value="UniProtKB-ARBA"/>
</dbReference>
<dbReference type="EMBL" id="MDYQ01000304">
    <property type="protein sequence ID" value="PRP76735.1"/>
    <property type="molecule type" value="Genomic_DNA"/>
</dbReference>
<gene>
    <name evidence="10" type="ORF">PROFUN_11738</name>
</gene>
<feature type="region of interest" description="Disordered" evidence="8">
    <location>
        <begin position="1"/>
        <end position="28"/>
    </location>
</feature>
<keyword evidence="4" id="KW-0677">Repeat</keyword>
<dbReference type="SUPFAM" id="SSF50891">
    <property type="entry name" value="Cyclophilin-like"/>
    <property type="match status" value="1"/>
</dbReference>
<dbReference type="InterPro" id="IPR015943">
    <property type="entry name" value="WD40/YVTN_repeat-like_dom_sf"/>
</dbReference>
<keyword evidence="11" id="KW-1185">Reference proteome</keyword>
<evidence type="ECO:0000256" key="5">
    <source>
        <dbReference type="ARBA" id="ARBA00023110"/>
    </source>
</evidence>
<evidence type="ECO:0000256" key="7">
    <source>
        <dbReference type="PROSITE-ProRule" id="PRU00221"/>
    </source>
</evidence>
<dbReference type="SUPFAM" id="SSF50978">
    <property type="entry name" value="WD40 repeat-like"/>
    <property type="match status" value="1"/>
</dbReference>
<keyword evidence="6" id="KW-0413">Isomerase</keyword>
<evidence type="ECO:0000313" key="11">
    <source>
        <dbReference type="Proteomes" id="UP000241769"/>
    </source>
</evidence>
<dbReference type="OrthoDB" id="10264753at2759"/>
<organism evidence="10 11">
    <name type="scientific">Planoprotostelium fungivorum</name>
    <dbReference type="NCBI Taxonomy" id="1890364"/>
    <lineage>
        <taxon>Eukaryota</taxon>
        <taxon>Amoebozoa</taxon>
        <taxon>Evosea</taxon>
        <taxon>Variosea</taxon>
        <taxon>Cavosteliida</taxon>
        <taxon>Cavosteliaceae</taxon>
        <taxon>Planoprotostelium</taxon>
    </lineage>
</organism>
<dbReference type="EC" id="5.2.1.8" evidence="2"/>
<dbReference type="Gene3D" id="2.130.10.10">
    <property type="entry name" value="YVTN repeat-like/Quinoprotein amine dehydrogenase"/>
    <property type="match status" value="1"/>
</dbReference>
<evidence type="ECO:0000256" key="1">
    <source>
        <dbReference type="ARBA" id="ARBA00000971"/>
    </source>
</evidence>
<dbReference type="InterPro" id="IPR002130">
    <property type="entry name" value="Cyclophilin-type_PPIase_dom"/>
</dbReference>
<dbReference type="Gene3D" id="2.40.100.10">
    <property type="entry name" value="Cyclophilin-like"/>
    <property type="match status" value="1"/>
</dbReference>
<name>A0A2P6MYF3_9EUKA</name>
<dbReference type="PROSITE" id="PS50294">
    <property type="entry name" value="WD_REPEATS_REGION"/>
    <property type="match status" value="1"/>
</dbReference>
<dbReference type="InParanoid" id="A0A2P6MYF3"/>
<dbReference type="AlphaFoldDB" id="A0A2P6MYF3"/>
<dbReference type="InterPro" id="IPR036322">
    <property type="entry name" value="WD40_repeat_dom_sf"/>
</dbReference>
<dbReference type="InterPro" id="IPR029000">
    <property type="entry name" value="Cyclophilin-like_dom_sf"/>
</dbReference>
<accession>A0A2P6MYF3</accession>
<dbReference type="Pfam" id="PF00160">
    <property type="entry name" value="Pro_isomerase"/>
    <property type="match status" value="1"/>
</dbReference>
<proteinExistence type="predicted"/>
<dbReference type="SMART" id="SM00320">
    <property type="entry name" value="WD40"/>
    <property type="match status" value="3"/>
</dbReference>
<dbReference type="Proteomes" id="UP000241769">
    <property type="component" value="Unassembled WGS sequence"/>
</dbReference>